<dbReference type="Pfam" id="PF00069">
    <property type="entry name" value="Pkinase"/>
    <property type="match status" value="1"/>
</dbReference>
<dbReference type="AlphaFoldDB" id="A0A4Q9LCG4"/>
<protein>
    <recommendedName>
        <fullName evidence="2">Protein kinase domain-containing protein</fullName>
    </recommendedName>
</protein>
<dbReference type="GO" id="GO:0005737">
    <property type="term" value="C:cytoplasm"/>
    <property type="evidence" value="ECO:0007669"/>
    <property type="project" value="TreeGrafter"/>
</dbReference>
<dbReference type="InterPro" id="IPR000719">
    <property type="entry name" value="Prot_kinase_dom"/>
</dbReference>
<dbReference type="Proteomes" id="UP000292362">
    <property type="component" value="Unassembled WGS sequence"/>
</dbReference>
<feature type="domain" description="Protein kinase" evidence="2">
    <location>
        <begin position="43"/>
        <end position="278"/>
    </location>
</feature>
<feature type="chain" id="PRO_5020194842" description="Protein kinase domain-containing protein" evidence="1">
    <location>
        <begin position="24"/>
        <end position="432"/>
    </location>
</feature>
<dbReference type="SUPFAM" id="SSF56112">
    <property type="entry name" value="Protein kinase-like (PK-like)"/>
    <property type="match status" value="1"/>
</dbReference>
<dbReference type="Gene3D" id="1.10.510.10">
    <property type="entry name" value="Transferase(Phosphotransferase) domain 1"/>
    <property type="match status" value="1"/>
</dbReference>
<dbReference type="PANTHER" id="PTHR44167:SF24">
    <property type="entry name" value="SERINE_THREONINE-PROTEIN KINASE CHK2"/>
    <property type="match status" value="1"/>
</dbReference>
<proteinExistence type="predicted"/>
<keyword evidence="1" id="KW-0732">Signal</keyword>
<dbReference type="GO" id="GO:0004674">
    <property type="term" value="F:protein serine/threonine kinase activity"/>
    <property type="evidence" value="ECO:0007669"/>
    <property type="project" value="TreeGrafter"/>
</dbReference>
<dbReference type="PANTHER" id="PTHR44167">
    <property type="entry name" value="OVARIAN-SPECIFIC SERINE/THREONINE-PROTEIN KINASE LOK-RELATED"/>
    <property type="match status" value="1"/>
</dbReference>
<organism evidence="3 4">
    <name type="scientific">Hamiltosporidium tvaerminnensis</name>
    <dbReference type="NCBI Taxonomy" id="1176355"/>
    <lineage>
        <taxon>Eukaryota</taxon>
        <taxon>Fungi</taxon>
        <taxon>Fungi incertae sedis</taxon>
        <taxon>Microsporidia</taxon>
        <taxon>Dubosqiidae</taxon>
        <taxon>Hamiltosporidium</taxon>
    </lineage>
</organism>
<dbReference type="VEuPathDB" id="MicrosporidiaDB:CWI37_0028p0040"/>
<comment type="caution">
    <text evidence="3">The sequence shown here is derived from an EMBL/GenBank/DDBJ whole genome shotgun (WGS) entry which is preliminary data.</text>
</comment>
<dbReference type="GO" id="GO:0044773">
    <property type="term" value="P:mitotic DNA damage checkpoint signaling"/>
    <property type="evidence" value="ECO:0007669"/>
    <property type="project" value="TreeGrafter"/>
</dbReference>
<evidence type="ECO:0000313" key="3">
    <source>
        <dbReference type="EMBL" id="TBU05276.1"/>
    </source>
</evidence>
<evidence type="ECO:0000313" key="4">
    <source>
        <dbReference type="Proteomes" id="UP000292362"/>
    </source>
</evidence>
<dbReference type="SMART" id="SM00220">
    <property type="entry name" value="S_TKc"/>
    <property type="match status" value="1"/>
</dbReference>
<evidence type="ECO:0000256" key="1">
    <source>
        <dbReference type="SAM" id="SignalP"/>
    </source>
</evidence>
<dbReference type="GO" id="GO:0005524">
    <property type="term" value="F:ATP binding"/>
    <property type="evidence" value="ECO:0007669"/>
    <property type="project" value="InterPro"/>
</dbReference>
<gene>
    <name evidence="3" type="ORF">CWI37_0028p0040</name>
</gene>
<dbReference type="EMBL" id="PITJ01000028">
    <property type="protein sequence ID" value="TBU05276.1"/>
    <property type="molecule type" value="Genomic_DNA"/>
</dbReference>
<evidence type="ECO:0000259" key="2">
    <source>
        <dbReference type="PROSITE" id="PS50011"/>
    </source>
</evidence>
<sequence>MKIFGWNVIYSLMFLYVVMCTKSKRDHNYVLKKFSKGLSNHGYYSGKFIFAGKYSYVYCFKYVLSEESVGIVIPRKQKHGFRFQNKSDISNIIEHENFWKVKATLQIKRRPCVVMPIYENNLYNYIPTLDVFDVKKKEIIKQILDALAYLHHKDICHNAIDLYNIFIDKNEKIVLTDFRLSYTAYRIRMHVFRSSLEETKVKYCKIWSGIKVKQKHGTKTDMKSFGYLFLSMYRDPKQRRKTEVFNLLDPDYKHFAKYFLRKPRKRLSAYGARFSSFFDEIYDFIFCFCKFNDFDIGSKGFQCKKVESRFSVKGNGKRFSIYCKCSEISKELFEKRKLEIQHQNPYWFDDTEIEKFKFSQASSFAVKTNKVIRLLPELSHSEYQAVRNIFFTFLSERSCYKEPRITPEKIIKENKRKEYGDEGRIPKRIKYY</sequence>
<feature type="signal peptide" evidence="1">
    <location>
        <begin position="1"/>
        <end position="23"/>
    </location>
</feature>
<accession>A0A4Q9LCG4</accession>
<dbReference type="InterPro" id="IPR011009">
    <property type="entry name" value="Kinase-like_dom_sf"/>
</dbReference>
<reference evidence="3 4" key="1">
    <citation type="submission" date="2017-12" db="EMBL/GenBank/DDBJ databases">
        <authorList>
            <person name="Pombert J.-F."/>
            <person name="Haag K.L."/>
            <person name="Ebert D."/>
        </authorList>
    </citation>
    <scope>NUCLEOTIDE SEQUENCE [LARGE SCALE GENOMIC DNA]</scope>
    <source>
        <strain evidence="3">FI-OER-3-3</strain>
    </source>
</reference>
<dbReference type="PROSITE" id="PS50011">
    <property type="entry name" value="PROTEIN_KINASE_DOM"/>
    <property type="match status" value="1"/>
</dbReference>
<dbReference type="GO" id="GO:0005634">
    <property type="term" value="C:nucleus"/>
    <property type="evidence" value="ECO:0007669"/>
    <property type="project" value="TreeGrafter"/>
</dbReference>
<name>A0A4Q9LCG4_9MICR</name>